<comment type="caution">
    <text evidence="4">The sequence shown here is derived from an EMBL/GenBank/DDBJ whole genome shotgun (WGS) entry which is preliminary data.</text>
</comment>
<keyword evidence="2" id="KW-0813">Transport</keyword>
<feature type="transmembrane region" description="Helical" evidence="3">
    <location>
        <begin position="104"/>
        <end position="127"/>
    </location>
</feature>
<dbReference type="PANTHER" id="PTHR34295">
    <property type="entry name" value="BIOTIN TRANSPORTER BIOY"/>
    <property type="match status" value="1"/>
</dbReference>
<feature type="transmembrane region" description="Helical" evidence="3">
    <location>
        <begin position="28"/>
        <end position="48"/>
    </location>
</feature>
<keyword evidence="3" id="KW-0812">Transmembrane</keyword>
<evidence type="ECO:0000313" key="5">
    <source>
        <dbReference type="Proteomes" id="UP000245390"/>
    </source>
</evidence>
<dbReference type="GO" id="GO:0005886">
    <property type="term" value="C:plasma membrane"/>
    <property type="evidence" value="ECO:0007669"/>
    <property type="project" value="UniProtKB-SubCell"/>
</dbReference>
<accession>A0A316GA66</accession>
<evidence type="ECO:0000256" key="3">
    <source>
        <dbReference type="SAM" id="Phobius"/>
    </source>
</evidence>
<keyword evidence="5" id="KW-1185">Reference proteome</keyword>
<dbReference type="AlphaFoldDB" id="A0A316GA66"/>
<dbReference type="EMBL" id="QGGV01000002">
    <property type="protein sequence ID" value="PWK57821.1"/>
    <property type="molecule type" value="Genomic_DNA"/>
</dbReference>
<evidence type="ECO:0000313" key="4">
    <source>
        <dbReference type="EMBL" id="PWK57821.1"/>
    </source>
</evidence>
<protein>
    <recommendedName>
        <fullName evidence="2">Biotin transporter</fullName>
    </recommendedName>
</protein>
<evidence type="ECO:0000256" key="1">
    <source>
        <dbReference type="ARBA" id="ARBA00010692"/>
    </source>
</evidence>
<feature type="transmembrane region" description="Helical" evidence="3">
    <location>
        <begin position="181"/>
        <end position="206"/>
    </location>
</feature>
<comment type="similarity">
    <text evidence="1 2">Belongs to the BioY family.</text>
</comment>
<feature type="transmembrane region" description="Helical" evidence="3">
    <location>
        <begin position="60"/>
        <end position="84"/>
    </location>
</feature>
<dbReference type="GO" id="GO:0015225">
    <property type="term" value="F:biotin transmembrane transporter activity"/>
    <property type="evidence" value="ECO:0007669"/>
    <property type="project" value="UniProtKB-UniRule"/>
</dbReference>
<keyword evidence="2" id="KW-1003">Cell membrane</keyword>
<sequence length="214" mass="22755">MTTTAVRPVLTETFWTTDESTQLWIKRAVLLVVGIAVLTLAAHVRVAVPPSPVAVNLGTFAVLTIGVAYGPRLGLATILAYMVIGALGFDVFQSSTAELNGLSYMMGSTGGYLAGYVLAIAAMGVLARRGWDRSVLLMAVAMLIGNMLLYVPGLAWLSIWIETAGKLDVATYGSLWEQTLTWGITPFLIGDAMKLALAALLLPAIWKLVGDARV</sequence>
<dbReference type="Proteomes" id="UP000245390">
    <property type="component" value="Unassembled WGS sequence"/>
</dbReference>
<reference evidence="4 5" key="1">
    <citation type="submission" date="2018-05" db="EMBL/GenBank/DDBJ databases">
        <title>Genomic Encyclopedia of Type Strains, Phase IV (KMG-IV): sequencing the most valuable type-strain genomes for metagenomic binning, comparative biology and taxonomic classification.</title>
        <authorList>
            <person name="Goeker M."/>
        </authorList>
    </citation>
    <scope>NUCLEOTIDE SEQUENCE [LARGE SCALE GENOMIC DNA]</scope>
    <source>
        <strain evidence="4 5">DSM 103371</strain>
    </source>
</reference>
<dbReference type="PIRSF" id="PIRSF016661">
    <property type="entry name" value="BioY"/>
    <property type="match status" value="1"/>
</dbReference>
<dbReference type="Pfam" id="PF02632">
    <property type="entry name" value="BioY"/>
    <property type="match status" value="1"/>
</dbReference>
<proteinExistence type="inferred from homology"/>
<comment type="subcellular location">
    <subcellularLocation>
        <location evidence="2">Cell membrane</location>
        <topology evidence="2">Multi-pass membrane protein</topology>
    </subcellularLocation>
</comment>
<dbReference type="KEGG" id="salo:EF888_11840"/>
<dbReference type="OrthoDB" id="9803495at2"/>
<evidence type="ECO:0000256" key="2">
    <source>
        <dbReference type="PIRNR" id="PIRNR016661"/>
    </source>
</evidence>
<name>A0A316GA66_9RHOB</name>
<dbReference type="Gene3D" id="1.10.1760.20">
    <property type="match status" value="1"/>
</dbReference>
<organism evidence="4 5">
    <name type="scientific">Silicimonas algicola</name>
    <dbReference type="NCBI Taxonomy" id="1826607"/>
    <lineage>
        <taxon>Bacteria</taxon>
        <taxon>Pseudomonadati</taxon>
        <taxon>Pseudomonadota</taxon>
        <taxon>Alphaproteobacteria</taxon>
        <taxon>Rhodobacterales</taxon>
        <taxon>Paracoccaceae</taxon>
    </lineage>
</organism>
<keyword evidence="3" id="KW-1133">Transmembrane helix</keyword>
<feature type="transmembrane region" description="Helical" evidence="3">
    <location>
        <begin position="134"/>
        <end position="161"/>
    </location>
</feature>
<dbReference type="InterPro" id="IPR003784">
    <property type="entry name" value="BioY"/>
</dbReference>
<dbReference type="RefSeq" id="WP_109758393.1">
    <property type="nucleotide sequence ID" value="NZ_CP034588.1"/>
</dbReference>
<dbReference type="PANTHER" id="PTHR34295:SF1">
    <property type="entry name" value="BIOTIN TRANSPORTER BIOY"/>
    <property type="match status" value="1"/>
</dbReference>
<keyword evidence="2 3" id="KW-0472">Membrane</keyword>
<gene>
    <name evidence="4" type="ORF">C8D95_102470</name>
</gene>